<evidence type="ECO:0000313" key="1">
    <source>
        <dbReference type="EMBL" id="PON41776.1"/>
    </source>
</evidence>
<dbReference type="AlphaFoldDB" id="A0A2P5AZ55"/>
<evidence type="ECO:0000313" key="2">
    <source>
        <dbReference type="Proteomes" id="UP000237105"/>
    </source>
</evidence>
<dbReference type="EMBL" id="JXTB01000407">
    <property type="protein sequence ID" value="PON41776.1"/>
    <property type="molecule type" value="Genomic_DNA"/>
</dbReference>
<dbReference type="Proteomes" id="UP000237105">
    <property type="component" value="Unassembled WGS sequence"/>
</dbReference>
<keyword evidence="2" id="KW-1185">Reference proteome</keyword>
<sequence length="98" mass="11213">MEDLTIKRAKSIEAETLAMLTRKYSEFLKKNMNRGVSGQQEPRRCSTQSQVINPSTIFDKDSNNKWKAVQYKECGGFEHIQVECANIIKKKANTMNAI</sequence>
<protein>
    <submittedName>
        <fullName evidence="1">Uncharacterized protein</fullName>
    </submittedName>
</protein>
<gene>
    <name evidence="1" type="ORF">PanWU01x14_286760</name>
</gene>
<comment type="caution">
    <text evidence="1">The sequence shown here is derived from an EMBL/GenBank/DDBJ whole genome shotgun (WGS) entry which is preliminary data.</text>
</comment>
<accession>A0A2P5AZ55</accession>
<name>A0A2P5AZ55_PARAD</name>
<reference evidence="2" key="1">
    <citation type="submission" date="2016-06" db="EMBL/GenBank/DDBJ databases">
        <title>Parallel loss of symbiosis genes in relatives of nitrogen-fixing non-legume Parasponia.</title>
        <authorList>
            <person name="Van Velzen R."/>
            <person name="Holmer R."/>
            <person name="Bu F."/>
            <person name="Rutten L."/>
            <person name="Van Zeijl A."/>
            <person name="Liu W."/>
            <person name="Santuari L."/>
            <person name="Cao Q."/>
            <person name="Sharma T."/>
            <person name="Shen D."/>
            <person name="Roswanjaya Y."/>
            <person name="Wardhani T."/>
            <person name="Kalhor M.S."/>
            <person name="Jansen J."/>
            <person name="Van den Hoogen J."/>
            <person name="Gungor B."/>
            <person name="Hartog M."/>
            <person name="Hontelez J."/>
            <person name="Verver J."/>
            <person name="Yang W.-C."/>
            <person name="Schijlen E."/>
            <person name="Repin R."/>
            <person name="Schilthuizen M."/>
            <person name="Schranz E."/>
            <person name="Heidstra R."/>
            <person name="Miyata K."/>
            <person name="Fedorova E."/>
            <person name="Kohlen W."/>
            <person name="Bisseling T."/>
            <person name="Smit S."/>
            <person name="Geurts R."/>
        </authorList>
    </citation>
    <scope>NUCLEOTIDE SEQUENCE [LARGE SCALE GENOMIC DNA]</scope>
    <source>
        <strain evidence="2">cv. WU1-14</strain>
    </source>
</reference>
<dbReference type="OrthoDB" id="10611332at2759"/>
<organism evidence="1 2">
    <name type="scientific">Parasponia andersonii</name>
    <name type="common">Sponia andersonii</name>
    <dbReference type="NCBI Taxonomy" id="3476"/>
    <lineage>
        <taxon>Eukaryota</taxon>
        <taxon>Viridiplantae</taxon>
        <taxon>Streptophyta</taxon>
        <taxon>Embryophyta</taxon>
        <taxon>Tracheophyta</taxon>
        <taxon>Spermatophyta</taxon>
        <taxon>Magnoliopsida</taxon>
        <taxon>eudicotyledons</taxon>
        <taxon>Gunneridae</taxon>
        <taxon>Pentapetalae</taxon>
        <taxon>rosids</taxon>
        <taxon>fabids</taxon>
        <taxon>Rosales</taxon>
        <taxon>Cannabaceae</taxon>
        <taxon>Parasponia</taxon>
    </lineage>
</organism>
<proteinExistence type="predicted"/>